<keyword evidence="2" id="KW-0067">ATP-binding</keyword>
<evidence type="ECO:0000259" key="3">
    <source>
        <dbReference type="Pfam" id="PF00586"/>
    </source>
</evidence>
<sequence>MNLLTKSFFYQVQSHKIPLSFSSESLLRDINEEQLLEILLKDFQTNRPGIVGIGEDCAVVQGRGNDLYYLFKVDATVENVHFEAGTPPELIGRKALARALSDIAAMGGEPLYALVGIGISKDQKIEKIKKIYEGIRSLAQAFDLLIIGGETTVSEQLFLVVSLWGKTEGYKPVLRSGATDGDGLFVTGVLGGSFQSGHHLVFMPRIKEGKWLANGRWAKAMMDISDGLAKDLPRMAKASSIGFEIDFDAIPIRGGYTIKAALTEGEDYELLFSVAKEKENKLIQSWPFDVPLKKIGFFSQRGKRNFPDEFRGFDHFQEP</sequence>
<dbReference type="PANTHER" id="PTHR30270">
    <property type="entry name" value="THIAMINE-MONOPHOSPHATE KINASE"/>
    <property type="match status" value="1"/>
</dbReference>
<dbReference type="Proteomes" id="UP000009149">
    <property type="component" value="Chromosome"/>
</dbReference>
<comment type="caution">
    <text evidence="2">Lacks conserved residue(s) required for the propagation of feature annotation.</text>
</comment>
<reference evidence="5 6" key="1">
    <citation type="journal article" date="2008" name="Biol. Direct">
        <title>Complete genome sequence of the extremely acidophilic methanotroph isolate V4, Methylacidiphilum infernorum, a representative of the bacterial phylum Verrucomicrobia.</title>
        <authorList>
            <person name="Hou S."/>
            <person name="Makarova K.S."/>
            <person name="Saw J.H."/>
            <person name="Senin P."/>
            <person name="Ly B.V."/>
            <person name="Zhou Z."/>
            <person name="Ren Y."/>
            <person name="Wang J."/>
            <person name="Galperin M.Y."/>
            <person name="Omelchenko M.V."/>
            <person name="Wolf Y.I."/>
            <person name="Yutin N."/>
            <person name="Koonin E.V."/>
            <person name="Stott M.B."/>
            <person name="Mountain B.W."/>
            <person name="Crowe M.A."/>
            <person name="Smirnova A.V."/>
            <person name="Dunfield P.F."/>
            <person name="Feng L."/>
            <person name="Wang L."/>
            <person name="Alam M."/>
        </authorList>
    </citation>
    <scope>NUCLEOTIDE SEQUENCE [LARGE SCALE GENOMIC DNA]</scope>
    <source>
        <strain evidence="6">Isolate V4</strain>
    </source>
</reference>
<dbReference type="NCBIfam" id="TIGR01379">
    <property type="entry name" value="thiL"/>
    <property type="match status" value="1"/>
</dbReference>
<dbReference type="SUPFAM" id="SSF55326">
    <property type="entry name" value="PurM N-terminal domain-like"/>
    <property type="match status" value="1"/>
</dbReference>
<dbReference type="Pfam" id="PF02769">
    <property type="entry name" value="AIRS_C"/>
    <property type="match status" value="1"/>
</dbReference>
<dbReference type="Pfam" id="PF00586">
    <property type="entry name" value="AIRS"/>
    <property type="match status" value="1"/>
</dbReference>
<evidence type="ECO:0000313" key="5">
    <source>
        <dbReference type="EMBL" id="ACD82133.1"/>
    </source>
</evidence>
<dbReference type="GO" id="GO:0009030">
    <property type="term" value="F:thiamine-phosphate kinase activity"/>
    <property type="evidence" value="ECO:0007669"/>
    <property type="project" value="UniProtKB-UniRule"/>
</dbReference>
<dbReference type="InterPro" id="IPR036676">
    <property type="entry name" value="PurM-like_C_sf"/>
</dbReference>
<keyword evidence="2" id="KW-0547">Nucleotide-binding</keyword>
<evidence type="ECO:0000259" key="4">
    <source>
        <dbReference type="Pfam" id="PF02769"/>
    </source>
</evidence>
<feature type="binding site" evidence="2">
    <location>
        <position position="175"/>
    </location>
    <ligand>
        <name>ATP</name>
        <dbReference type="ChEBI" id="CHEBI:30616"/>
    </ligand>
</feature>
<proteinExistence type="inferred from homology"/>
<evidence type="ECO:0000256" key="1">
    <source>
        <dbReference type="ARBA" id="ARBA00022977"/>
    </source>
</evidence>
<dbReference type="CDD" id="cd02194">
    <property type="entry name" value="ThiL"/>
    <property type="match status" value="1"/>
</dbReference>
<comment type="miscellaneous">
    <text evidence="2">Reaction mechanism of ThiL seems to utilize a direct, inline transfer of the gamma-phosphate of ATP to TMP rather than a phosphorylated enzyme intermediate.</text>
</comment>
<dbReference type="EC" id="2.7.4.16" evidence="2"/>
<comment type="pathway">
    <text evidence="2">Cofactor biosynthesis; thiamine diphosphate biosynthesis; thiamine diphosphate from thiamine phosphate: step 1/1.</text>
</comment>
<feature type="binding site" evidence="2">
    <location>
        <position position="225"/>
    </location>
    <ligand>
        <name>ATP</name>
        <dbReference type="ChEBI" id="CHEBI:30616"/>
    </ligand>
</feature>
<dbReference type="GO" id="GO:0005524">
    <property type="term" value="F:ATP binding"/>
    <property type="evidence" value="ECO:0007669"/>
    <property type="project" value="UniProtKB-UniRule"/>
</dbReference>
<keyword evidence="2" id="KW-0460">Magnesium</keyword>
<feature type="binding site" evidence="2">
    <location>
        <position position="81"/>
    </location>
    <ligand>
        <name>substrate</name>
    </ligand>
</feature>
<evidence type="ECO:0000313" key="6">
    <source>
        <dbReference type="Proteomes" id="UP000009149"/>
    </source>
</evidence>
<accession>B3DWZ3</accession>
<protein>
    <recommendedName>
        <fullName evidence="2">Thiamine-monophosphate kinase</fullName>
        <shortName evidence="2">TMP kinase</shortName>
        <shortName evidence="2">Thiamine-phosphate kinase</shortName>
        <ecNumber evidence="2">2.7.4.16</ecNumber>
    </recommendedName>
</protein>
<dbReference type="eggNOG" id="COG0611">
    <property type="taxonomic scope" value="Bacteria"/>
</dbReference>
<dbReference type="STRING" id="481448.Minf_0073"/>
<feature type="binding site" evidence="2">
    <location>
        <position position="102"/>
    </location>
    <ligand>
        <name>Mg(2+)</name>
        <dbReference type="ChEBI" id="CHEBI:18420"/>
        <label>4</label>
    </ligand>
</feature>
<comment type="function">
    <text evidence="2">Catalyzes the ATP-dependent phosphorylation of thiamine-monophosphate (TMP) to form thiamine-pyrophosphate (TPP), the active form of vitamin B1.</text>
</comment>
<dbReference type="InterPro" id="IPR036921">
    <property type="entry name" value="PurM-like_N_sf"/>
</dbReference>
<comment type="similarity">
    <text evidence="2">Belongs to the thiamine-monophosphate kinase family.</text>
</comment>
<keyword evidence="2" id="KW-0479">Metal-binding</keyword>
<dbReference type="AlphaFoldDB" id="B3DWZ3"/>
<dbReference type="PIRSF" id="PIRSF005303">
    <property type="entry name" value="Thiam_monoph_kin"/>
    <property type="match status" value="1"/>
</dbReference>
<feature type="binding site" evidence="2">
    <location>
        <position position="223"/>
    </location>
    <ligand>
        <name>Mg(2+)</name>
        <dbReference type="ChEBI" id="CHEBI:18420"/>
        <label>3</label>
    </ligand>
</feature>
<dbReference type="InterPro" id="IPR016188">
    <property type="entry name" value="PurM-like_N"/>
</dbReference>
<evidence type="ECO:0000256" key="2">
    <source>
        <dbReference type="HAMAP-Rule" id="MF_02128"/>
    </source>
</evidence>
<dbReference type="GO" id="GO:0009228">
    <property type="term" value="P:thiamine biosynthetic process"/>
    <property type="evidence" value="ECO:0007669"/>
    <property type="project" value="UniProtKB-KW"/>
</dbReference>
<feature type="domain" description="PurM-like N-terminal" evidence="3">
    <location>
        <begin position="54"/>
        <end position="165"/>
    </location>
</feature>
<feature type="binding site" evidence="2">
    <location>
        <position position="74"/>
    </location>
    <ligand>
        <name>Mg(2+)</name>
        <dbReference type="ChEBI" id="CHEBI:18420"/>
        <label>2</label>
    </ligand>
</feature>
<dbReference type="PANTHER" id="PTHR30270:SF0">
    <property type="entry name" value="THIAMINE-MONOPHOSPHATE KINASE"/>
    <property type="match status" value="1"/>
</dbReference>
<feature type="binding site" evidence="2">
    <location>
        <position position="226"/>
    </location>
    <ligand>
        <name>Mg(2+)</name>
        <dbReference type="ChEBI" id="CHEBI:18420"/>
        <label>5</label>
    </ligand>
</feature>
<dbReference type="InterPro" id="IPR006283">
    <property type="entry name" value="ThiL-like"/>
</dbReference>
<dbReference type="Gene3D" id="3.30.1330.10">
    <property type="entry name" value="PurM-like, N-terminal domain"/>
    <property type="match status" value="1"/>
</dbReference>
<keyword evidence="1 2" id="KW-0784">Thiamine biosynthesis</keyword>
<feature type="binding site" evidence="2">
    <location>
        <position position="313"/>
    </location>
    <ligand>
        <name>substrate</name>
    </ligand>
</feature>
<feature type="domain" description="PurM-like C-terminal" evidence="4">
    <location>
        <begin position="196"/>
        <end position="283"/>
    </location>
</feature>
<feature type="binding site" evidence="2">
    <location>
        <position position="102"/>
    </location>
    <ligand>
        <name>Mg(2+)</name>
        <dbReference type="ChEBI" id="CHEBI:18420"/>
        <label>3</label>
    </ligand>
</feature>
<dbReference type="GO" id="GO:0000287">
    <property type="term" value="F:magnesium ion binding"/>
    <property type="evidence" value="ECO:0007669"/>
    <property type="project" value="UniProtKB-UniRule"/>
</dbReference>
<dbReference type="InterPro" id="IPR010918">
    <property type="entry name" value="PurM-like_C_dom"/>
</dbReference>
<feature type="binding site" evidence="2">
    <location>
        <position position="56"/>
    </location>
    <ligand>
        <name>Mg(2+)</name>
        <dbReference type="ChEBI" id="CHEBI:18420"/>
        <label>4</label>
    </ligand>
</feature>
<keyword evidence="2 5" id="KW-0418">Kinase</keyword>
<dbReference type="HOGENOM" id="CLU_046964_1_1_0"/>
<feature type="binding site" evidence="2">
    <location>
        <position position="56"/>
    </location>
    <ligand>
        <name>Mg(2+)</name>
        <dbReference type="ChEBI" id="CHEBI:18420"/>
        <label>3</label>
    </ligand>
</feature>
<keyword evidence="2" id="KW-0808">Transferase</keyword>
<gene>
    <name evidence="2 5" type="primary">thiL</name>
    <name evidence="5" type="ordered locus">Minf_0073</name>
</gene>
<dbReference type="EMBL" id="CP000975">
    <property type="protein sequence ID" value="ACD82133.1"/>
    <property type="molecule type" value="Genomic_DNA"/>
</dbReference>
<feature type="binding site" evidence="2">
    <location>
        <position position="132"/>
    </location>
    <ligand>
        <name>ATP</name>
        <dbReference type="ChEBI" id="CHEBI:30616"/>
    </ligand>
</feature>
<feature type="binding site" evidence="2">
    <location>
        <position position="74"/>
    </location>
    <ligand>
        <name>Mg(2+)</name>
        <dbReference type="ChEBI" id="CHEBI:18420"/>
        <label>1</label>
    </ligand>
</feature>
<comment type="catalytic activity">
    <reaction evidence="2">
        <text>thiamine phosphate + ATP = thiamine diphosphate + ADP</text>
        <dbReference type="Rhea" id="RHEA:15913"/>
        <dbReference type="ChEBI" id="CHEBI:30616"/>
        <dbReference type="ChEBI" id="CHEBI:37575"/>
        <dbReference type="ChEBI" id="CHEBI:58937"/>
        <dbReference type="ChEBI" id="CHEBI:456216"/>
        <dbReference type="EC" id="2.7.4.16"/>
    </reaction>
</comment>
<dbReference type="HAMAP" id="MF_02128">
    <property type="entry name" value="TMP_kinase"/>
    <property type="match status" value="1"/>
</dbReference>
<dbReference type="UniPathway" id="UPA00060">
    <property type="reaction ID" value="UER00142"/>
</dbReference>
<name>B3DWZ3_METI4</name>
<dbReference type="Gene3D" id="3.90.650.10">
    <property type="entry name" value="PurM-like C-terminal domain"/>
    <property type="match status" value="1"/>
</dbReference>
<organism evidence="5 6">
    <name type="scientific">Methylacidiphilum infernorum (isolate V4)</name>
    <name type="common">Methylokorus infernorum (strain V4)</name>
    <dbReference type="NCBI Taxonomy" id="481448"/>
    <lineage>
        <taxon>Bacteria</taxon>
        <taxon>Pseudomonadati</taxon>
        <taxon>Verrucomicrobiota</taxon>
        <taxon>Methylacidiphilae</taxon>
        <taxon>Methylacidiphilales</taxon>
        <taxon>Methylacidiphilaceae</taxon>
        <taxon>Methylacidiphilum (ex Ratnadevi et al. 2023)</taxon>
    </lineage>
</organism>
<feature type="binding site" evidence="2">
    <location>
        <position position="266"/>
    </location>
    <ligand>
        <name>substrate</name>
    </ligand>
</feature>
<dbReference type="SUPFAM" id="SSF56042">
    <property type="entry name" value="PurM C-terminal domain-like"/>
    <property type="match status" value="1"/>
</dbReference>
<feature type="binding site" evidence="2">
    <location>
        <position position="102"/>
    </location>
    <ligand>
        <name>Mg(2+)</name>
        <dbReference type="ChEBI" id="CHEBI:18420"/>
        <label>2</label>
    </ligand>
</feature>
<dbReference type="KEGG" id="min:Minf_0073"/>
<dbReference type="GO" id="GO:0009229">
    <property type="term" value="P:thiamine diphosphate biosynthetic process"/>
    <property type="evidence" value="ECO:0007669"/>
    <property type="project" value="UniProtKB-UniRule"/>
</dbReference>